<feature type="domain" description="DUF6468" evidence="1">
    <location>
        <begin position="22"/>
        <end position="97"/>
    </location>
</feature>
<protein>
    <submittedName>
        <fullName evidence="2">DUF6468 domain-containing protein</fullName>
    </submittedName>
</protein>
<reference evidence="3" key="1">
    <citation type="journal article" date="2019" name="Int. J. Syst. Evol. Microbiol.">
        <title>The Global Catalogue of Microorganisms (GCM) 10K type strain sequencing project: providing services to taxonomists for standard genome sequencing and annotation.</title>
        <authorList>
            <consortium name="The Broad Institute Genomics Platform"/>
            <consortium name="The Broad Institute Genome Sequencing Center for Infectious Disease"/>
            <person name="Wu L."/>
            <person name="Ma J."/>
        </authorList>
    </citation>
    <scope>NUCLEOTIDE SEQUENCE [LARGE SCALE GENOMIC DNA]</scope>
    <source>
        <strain evidence="3">KCTC 42281</strain>
    </source>
</reference>
<gene>
    <name evidence="2" type="ORF">ACFOOL_13030</name>
</gene>
<comment type="caution">
    <text evidence="2">The sequence shown here is derived from an EMBL/GenBank/DDBJ whole genome shotgun (WGS) entry which is preliminary data.</text>
</comment>
<dbReference type="InterPro" id="IPR045531">
    <property type="entry name" value="DUF6468"/>
</dbReference>
<evidence type="ECO:0000259" key="1">
    <source>
        <dbReference type="Pfam" id="PF20072"/>
    </source>
</evidence>
<dbReference type="Proteomes" id="UP001595613">
    <property type="component" value="Unassembled WGS sequence"/>
</dbReference>
<organism evidence="2 3">
    <name type="scientific">Devosia honganensis</name>
    <dbReference type="NCBI Taxonomy" id="1610527"/>
    <lineage>
        <taxon>Bacteria</taxon>
        <taxon>Pseudomonadati</taxon>
        <taxon>Pseudomonadota</taxon>
        <taxon>Alphaproteobacteria</taxon>
        <taxon>Hyphomicrobiales</taxon>
        <taxon>Devosiaceae</taxon>
        <taxon>Devosia</taxon>
    </lineage>
</organism>
<proteinExistence type="predicted"/>
<sequence>MAILLALTIGYCVLLNQRLKRLHQDRDALRQMVADLVGATNLANQAIKELKSTAVEADLSLSSRLEEAGRFGVELANHVHAGTVLMERIARITSVARHSQAIEPVEEPNKVQSALEQLSTRVRNRGAAA</sequence>
<keyword evidence="3" id="KW-1185">Reference proteome</keyword>
<evidence type="ECO:0000313" key="2">
    <source>
        <dbReference type="EMBL" id="MFC3705678.1"/>
    </source>
</evidence>
<evidence type="ECO:0000313" key="3">
    <source>
        <dbReference type="Proteomes" id="UP001595613"/>
    </source>
</evidence>
<accession>A0ABV7X4T6</accession>
<dbReference type="RefSeq" id="WP_380097578.1">
    <property type="nucleotide sequence ID" value="NZ_JBHRYD010000012.1"/>
</dbReference>
<name>A0ABV7X4T6_9HYPH</name>
<dbReference type="Pfam" id="PF20072">
    <property type="entry name" value="DUF6468"/>
    <property type="match status" value="1"/>
</dbReference>
<dbReference type="EMBL" id="JBHRYD010000012">
    <property type="protein sequence ID" value="MFC3705678.1"/>
    <property type="molecule type" value="Genomic_DNA"/>
</dbReference>